<evidence type="ECO:0000256" key="1">
    <source>
        <dbReference type="ARBA" id="ARBA00022614"/>
    </source>
</evidence>
<accession>A0ABV4BSS7</accession>
<dbReference type="Gene3D" id="3.80.10.10">
    <property type="entry name" value="Ribonuclease Inhibitor"/>
    <property type="match status" value="1"/>
</dbReference>
<sequence length="127" mass="14638">MAKPIQIEDTNVIFNRTFGTDIKNTNNIIFKDENLNRVVRQAINKPSGDITRSDVYPLTKIDLEGKDIKDISGIEYLENLTNLDISNNDIDNIYSLKYLKYLQILNLSKNKISDISPLEKLTSLYRK</sequence>
<reference evidence="3 4" key="1">
    <citation type="submission" date="2024-08" db="EMBL/GenBank/DDBJ databases">
        <title>Clostridium lapicellarii sp. nov., and Clostridium renhuaiense sp. nov., two species isolated from the mud in a fermentation cellar used for producing sauce-flavour Chinese liquors.</title>
        <authorList>
            <person name="Yang F."/>
            <person name="Wang H."/>
            <person name="Chen L.Q."/>
            <person name="Zhou N."/>
            <person name="Lu J.J."/>
            <person name="Pu X.X."/>
            <person name="Wan B."/>
            <person name="Wang L."/>
            <person name="Liu S.J."/>
        </authorList>
    </citation>
    <scope>NUCLEOTIDE SEQUENCE [LARGE SCALE GENOMIC DNA]</scope>
    <source>
        <strain evidence="3 4">MT-5</strain>
    </source>
</reference>
<dbReference type="InterPro" id="IPR001611">
    <property type="entry name" value="Leu-rich_rpt"/>
</dbReference>
<comment type="caution">
    <text evidence="3">The sequence shown here is derived from an EMBL/GenBank/DDBJ whole genome shotgun (WGS) entry which is preliminary data.</text>
</comment>
<protein>
    <submittedName>
        <fullName evidence="3">Uncharacterized protein</fullName>
    </submittedName>
</protein>
<dbReference type="PROSITE" id="PS51450">
    <property type="entry name" value="LRR"/>
    <property type="match status" value="2"/>
</dbReference>
<dbReference type="SUPFAM" id="SSF52058">
    <property type="entry name" value="L domain-like"/>
    <property type="match status" value="1"/>
</dbReference>
<dbReference type="EMBL" id="JBGEWD010000026">
    <property type="protein sequence ID" value="MEY8001847.1"/>
    <property type="molecule type" value="Genomic_DNA"/>
</dbReference>
<evidence type="ECO:0000256" key="2">
    <source>
        <dbReference type="ARBA" id="ARBA00022737"/>
    </source>
</evidence>
<dbReference type="InterPro" id="IPR032675">
    <property type="entry name" value="LRR_dom_sf"/>
</dbReference>
<dbReference type="Pfam" id="PF00560">
    <property type="entry name" value="LRR_1"/>
    <property type="match status" value="2"/>
</dbReference>
<gene>
    <name evidence="3" type="ORF">AB8U03_16930</name>
</gene>
<dbReference type="InterPro" id="IPR050836">
    <property type="entry name" value="SDS22/Internalin_LRR"/>
</dbReference>
<dbReference type="PANTHER" id="PTHR46652">
    <property type="entry name" value="LEUCINE-RICH REPEAT AND IQ DOMAIN-CONTAINING PROTEIN 1-RELATED"/>
    <property type="match status" value="1"/>
</dbReference>
<keyword evidence="2" id="KW-0677">Repeat</keyword>
<organism evidence="3 4">
    <name type="scientific">Clostridium moutaii</name>
    <dbReference type="NCBI Taxonomy" id="3240932"/>
    <lineage>
        <taxon>Bacteria</taxon>
        <taxon>Bacillati</taxon>
        <taxon>Bacillota</taxon>
        <taxon>Clostridia</taxon>
        <taxon>Eubacteriales</taxon>
        <taxon>Clostridiaceae</taxon>
        <taxon>Clostridium</taxon>
    </lineage>
</organism>
<dbReference type="PRINTS" id="PR00019">
    <property type="entry name" value="LEURICHRPT"/>
</dbReference>
<evidence type="ECO:0000313" key="4">
    <source>
        <dbReference type="Proteomes" id="UP001564657"/>
    </source>
</evidence>
<evidence type="ECO:0000313" key="3">
    <source>
        <dbReference type="EMBL" id="MEY8001847.1"/>
    </source>
</evidence>
<name>A0ABV4BSS7_9CLOT</name>
<keyword evidence="4" id="KW-1185">Reference proteome</keyword>
<dbReference type="RefSeq" id="WP_369705742.1">
    <property type="nucleotide sequence ID" value="NZ_JBGEWD010000026.1"/>
</dbReference>
<dbReference type="Proteomes" id="UP001564657">
    <property type="component" value="Unassembled WGS sequence"/>
</dbReference>
<keyword evidence="1" id="KW-0433">Leucine-rich repeat</keyword>
<proteinExistence type="predicted"/>
<dbReference type="PANTHER" id="PTHR46652:SF3">
    <property type="entry name" value="LEUCINE-RICH REPEAT-CONTAINING PROTEIN 9"/>
    <property type="match status" value="1"/>
</dbReference>